<dbReference type="OrthoDB" id="10057691at2759"/>
<gene>
    <name evidence="1" type="primary">Hypp1196</name>
    <name evidence="1" type="ORF">BLAG_LOCUS13272</name>
</gene>
<dbReference type="EMBL" id="OV696687">
    <property type="protein sequence ID" value="CAH1253540.1"/>
    <property type="molecule type" value="Genomic_DNA"/>
</dbReference>
<keyword evidence="2" id="KW-1185">Reference proteome</keyword>
<sequence length="69" mass="7997">MCCCLVVMVSNAEAERVFSCQNRIKTKTRTLLSIDQLDRLIRLSYARIPMADFDFAAAREEYLLAPRRL</sequence>
<reference evidence="1" key="1">
    <citation type="submission" date="2022-01" db="EMBL/GenBank/DDBJ databases">
        <authorList>
            <person name="Braso-Vives M."/>
        </authorList>
    </citation>
    <scope>NUCLEOTIDE SEQUENCE</scope>
</reference>
<dbReference type="PANTHER" id="PTHR46880:SF5">
    <property type="entry name" value="DUF4371 DOMAIN-CONTAINING PROTEIN"/>
    <property type="match status" value="1"/>
</dbReference>
<name>A0A8J9ZHU6_BRALA</name>
<accession>A0A8J9ZHU6</accession>
<protein>
    <submittedName>
        <fullName evidence="1">Hypp1196 protein</fullName>
    </submittedName>
</protein>
<dbReference type="PANTHER" id="PTHR46880">
    <property type="entry name" value="RAS-ASSOCIATING DOMAIN-CONTAINING PROTEIN"/>
    <property type="match status" value="1"/>
</dbReference>
<dbReference type="AlphaFoldDB" id="A0A8J9ZHU6"/>
<organism evidence="1 2">
    <name type="scientific">Branchiostoma lanceolatum</name>
    <name type="common">Common lancelet</name>
    <name type="synonym">Amphioxus lanceolatum</name>
    <dbReference type="NCBI Taxonomy" id="7740"/>
    <lineage>
        <taxon>Eukaryota</taxon>
        <taxon>Metazoa</taxon>
        <taxon>Chordata</taxon>
        <taxon>Cephalochordata</taxon>
        <taxon>Leptocardii</taxon>
        <taxon>Amphioxiformes</taxon>
        <taxon>Branchiostomatidae</taxon>
        <taxon>Branchiostoma</taxon>
    </lineage>
</organism>
<evidence type="ECO:0000313" key="1">
    <source>
        <dbReference type="EMBL" id="CAH1253540.1"/>
    </source>
</evidence>
<dbReference type="Proteomes" id="UP000838412">
    <property type="component" value="Chromosome 2"/>
</dbReference>
<evidence type="ECO:0000313" key="2">
    <source>
        <dbReference type="Proteomes" id="UP000838412"/>
    </source>
</evidence>
<proteinExistence type="predicted"/>